<dbReference type="PRINTS" id="PR00385">
    <property type="entry name" value="P450"/>
</dbReference>
<evidence type="ECO:0008006" key="12">
    <source>
        <dbReference type="Google" id="ProtNLM"/>
    </source>
</evidence>
<evidence type="ECO:0000256" key="9">
    <source>
        <dbReference type="SAM" id="Phobius"/>
    </source>
</evidence>
<dbReference type="GO" id="GO:0004497">
    <property type="term" value="F:monooxygenase activity"/>
    <property type="evidence" value="ECO:0007669"/>
    <property type="project" value="UniProtKB-KW"/>
</dbReference>
<dbReference type="PANTHER" id="PTHR47947:SF25">
    <property type="entry name" value="DIMETHYLNONATRIENE SYNTHASE"/>
    <property type="match status" value="1"/>
</dbReference>
<dbReference type="PRINTS" id="PR00463">
    <property type="entry name" value="EP450I"/>
</dbReference>
<evidence type="ECO:0000256" key="6">
    <source>
        <dbReference type="ARBA" id="ARBA00023033"/>
    </source>
</evidence>
<protein>
    <recommendedName>
        <fullName evidence="12">Cytochrome P450</fullName>
    </recommendedName>
</protein>
<dbReference type="GO" id="GO:0046246">
    <property type="term" value="P:terpene biosynthetic process"/>
    <property type="evidence" value="ECO:0007669"/>
    <property type="project" value="TreeGrafter"/>
</dbReference>
<dbReference type="InterPro" id="IPR001128">
    <property type="entry name" value="Cyt_P450"/>
</dbReference>
<proteinExistence type="inferred from homology"/>
<keyword evidence="5 7" id="KW-0408">Iron</keyword>
<keyword evidence="2 7" id="KW-0349">Heme</keyword>
<accession>A0AAE1JGX0</accession>
<comment type="similarity">
    <text evidence="1 8">Belongs to the cytochrome P450 family.</text>
</comment>
<evidence type="ECO:0000313" key="10">
    <source>
        <dbReference type="EMBL" id="KAK4270186.1"/>
    </source>
</evidence>
<dbReference type="EMBL" id="JAWXYG010000006">
    <property type="protein sequence ID" value="KAK4270186.1"/>
    <property type="molecule type" value="Genomic_DNA"/>
</dbReference>
<keyword evidence="6 8" id="KW-0503">Monooxygenase</keyword>
<evidence type="ECO:0000313" key="11">
    <source>
        <dbReference type="Proteomes" id="UP001293593"/>
    </source>
</evidence>
<feature type="transmembrane region" description="Helical" evidence="9">
    <location>
        <begin position="15"/>
        <end position="33"/>
    </location>
</feature>
<reference evidence="10" key="1">
    <citation type="submission" date="2023-10" db="EMBL/GenBank/DDBJ databases">
        <title>Chromosome-level genome of the transformable northern wattle, Acacia crassicarpa.</title>
        <authorList>
            <person name="Massaro I."/>
            <person name="Sinha N.R."/>
            <person name="Poethig S."/>
            <person name="Leichty A.R."/>
        </authorList>
    </citation>
    <scope>NUCLEOTIDE SEQUENCE</scope>
    <source>
        <strain evidence="10">Acra3RX</strain>
        <tissue evidence="10">Leaf</tissue>
    </source>
</reference>
<dbReference type="FunFam" id="1.10.630.10:FF:000026">
    <property type="entry name" value="Cytochrome P450 82C4"/>
    <property type="match status" value="1"/>
</dbReference>
<organism evidence="10 11">
    <name type="scientific">Acacia crassicarpa</name>
    <name type="common">northern wattle</name>
    <dbReference type="NCBI Taxonomy" id="499986"/>
    <lineage>
        <taxon>Eukaryota</taxon>
        <taxon>Viridiplantae</taxon>
        <taxon>Streptophyta</taxon>
        <taxon>Embryophyta</taxon>
        <taxon>Tracheophyta</taxon>
        <taxon>Spermatophyta</taxon>
        <taxon>Magnoliopsida</taxon>
        <taxon>eudicotyledons</taxon>
        <taxon>Gunneridae</taxon>
        <taxon>Pentapetalae</taxon>
        <taxon>rosids</taxon>
        <taxon>fabids</taxon>
        <taxon>Fabales</taxon>
        <taxon>Fabaceae</taxon>
        <taxon>Caesalpinioideae</taxon>
        <taxon>mimosoid clade</taxon>
        <taxon>Acacieae</taxon>
        <taxon>Acacia</taxon>
    </lineage>
</organism>
<gene>
    <name evidence="10" type="ORF">QN277_023256</name>
</gene>
<dbReference type="GO" id="GO:0005506">
    <property type="term" value="F:iron ion binding"/>
    <property type="evidence" value="ECO:0007669"/>
    <property type="project" value="InterPro"/>
</dbReference>
<sequence>MDHVPTSHGVLESKGVVWALLLVLVAFVVRSRSSNREVKKKNKNETAPEAKGGLPLIGHLHLLGGPLPVCRTLSSMADAHGPIFSLRLGFHNTLIVSGRELARECLSTFDKVFATRPNIAAAGRYIGYNNAMFALAPHGEYWREMRKIATTELLSSQRLQKLKHVRDSEILCLMKDLFSTHQSHKNNTNHHMVEVPMKDILELLTFNITVRIIAGKRFSGDEKTRSDEESEGFRLKRAVREFTYLSGVFVEADAVPLKLHKWVDFQGHVRAMKKTANDIDSVLHVWLHQHLHKPTSSEPSDFMDILISMFSNQDALIFGHQRDDVIKAAALNLILTGTGSTAITLSWALSLLLNHPHVLKKAQHELDTIVGTHKWVQESDIKDLQYLHAIIKETFRLYPPAPLTGIREAMEDCFVGGYYVPKGTRLFINIWKLQRDPEVWSKPNEFLPERFMEDDHKDLDFKGQNFEYIPFSSGRRSCPGATFGLQVVSLTLARLLQGFDLSAATTEDGGGTVDMSEGLGVALPRLNPLQLMIKPRLSSKLYQQL</sequence>
<evidence type="ECO:0000256" key="1">
    <source>
        <dbReference type="ARBA" id="ARBA00010617"/>
    </source>
</evidence>
<evidence type="ECO:0000256" key="8">
    <source>
        <dbReference type="RuleBase" id="RU000461"/>
    </source>
</evidence>
<feature type="transmembrane region" description="Helical" evidence="9">
    <location>
        <begin position="330"/>
        <end position="353"/>
    </location>
</feature>
<dbReference type="Pfam" id="PF00067">
    <property type="entry name" value="p450"/>
    <property type="match status" value="1"/>
</dbReference>
<dbReference type="InterPro" id="IPR050651">
    <property type="entry name" value="Plant_Cytochrome_P450_Monoox"/>
</dbReference>
<keyword evidence="11" id="KW-1185">Reference proteome</keyword>
<dbReference type="GO" id="GO:0016705">
    <property type="term" value="F:oxidoreductase activity, acting on paired donors, with incorporation or reduction of molecular oxygen"/>
    <property type="evidence" value="ECO:0007669"/>
    <property type="project" value="InterPro"/>
</dbReference>
<feature type="binding site" description="axial binding residue" evidence="7">
    <location>
        <position position="478"/>
    </location>
    <ligand>
        <name>heme</name>
        <dbReference type="ChEBI" id="CHEBI:30413"/>
    </ligand>
    <ligandPart>
        <name>Fe</name>
        <dbReference type="ChEBI" id="CHEBI:18248"/>
    </ligandPart>
</feature>
<keyword evidence="9" id="KW-1133">Transmembrane helix</keyword>
<dbReference type="PROSITE" id="PS00086">
    <property type="entry name" value="CYTOCHROME_P450"/>
    <property type="match status" value="1"/>
</dbReference>
<dbReference type="GO" id="GO:0020037">
    <property type="term" value="F:heme binding"/>
    <property type="evidence" value="ECO:0007669"/>
    <property type="project" value="InterPro"/>
</dbReference>
<dbReference type="InterPro" id="IPR002401">
    <property type="entry name" value="Cyt_P450_E_grp-I"/>
</dbReference>
<comment type="cofactor">
    <cofactor evidence="7">
        <name>heme</name>
        <dbReference type="ChEBI" id="CHEBI:30413"/>
    </cofactor>
</comment>
<keyword evidence="3 7" id="KW-0479">Metal-binding</keyword>
<comment type="caution">
    <text evidence="10">The sequence shown here is derived from an EMBL/GenBank/DDBJ whole genome shotgun (WGS) entry which is preliminary data.</text>
</comment>
<dbReference type="Proteomes" id="UP001293593">
    <property type="component" value="Unassembled WGS sequence"/>
</dbReference>
<keyword evidence="9" id="KW-0812">Transmembrane</keyword>
<evidence type="ECO:0000256" key="2">
    <source>
        <dbReference type="ARBA" id="ARBA00022617"/>
    </source>
</evidence>
<evidence type="ECO:0000256" key="3">
    <source>
        <dbReference type="ARBA" id="ARBA00022723"/>
    </source>
</evidence>
<dbReference type="AlphaFoldDB" id="A0AAE1JGX0"/>
<evidence type="ECO:0000256" key="4">
    <source>
        <dbReference type="ARBA" id="ARBA00023002"/>
    </source>
</evidence>
<keyword evidence="9" id="KW-0472">Membrane</keyword>
<dbReference type="InterPro" id="IPR036396">
    <property type="entry name" value="Cyt_P450_sf"/>
</dbReference>
<name>A0AAE1JGX0_9FABA</name>
<dbReference type="InterPro" id="IPR017972">
    <property type="entry name" value="Cyt_P450_CS"/>
</dbReference>
<evidence type="ECO:0000256" key="7">
    <source>
        <dbReference type="PIRSR" id="PIRSR602401-1"/>
    </source>
</evidence>
<dbReference type="PANTHER" id="PTHR47947">
    <property type="entry name" value="CYTOCHROME P450 82C3-RELATED"/>
    <property type="match status" value="1"/>
</dbReference>
<evidence type="ECO:0000256" key="5">
    <source>
        <dbReference type="ARBA" id="ARBA00023004"/>
    </source>
</evidence>
<dbReference type="SUPFAM" id="SSF48264">
    <property type="entry name" value="Cytochrome P450"/>
    <property type="match status" value="1"/>
</dbReference>
<keyword evidence="4 8" id="KW-0560">Oxidoreductase</keyword>
<dbReference type="Gene3D" id="1.10.630.10">
    <property type="entry name" value="Cytochrome P450"/>
    <property type="match status" value="1"/>
</dbReference>